<dbReference type="Gene3D" id="1.10.1760.20">
    <property type="match status" value="1"/>
</dbReference>
<proteinExistence type="predicted"/>
<dbReference type="NCBIfam" id="TIGR02359">
    <property type="entry name" value="thiW"/>
    <property type="match status" value="1"/>
</dbReference>
<feature type="transmembrane region" description="Helical" evidence="1">
    <location>
        <begin position="72"/>
        <end position="91"/>
    </location>
</feature>
<name>A0ABT1EN80_9FIRM</name>
<feature type="transmembrane region" description="Helical" evidence="1">
    <location>
        <begin position="131"/>
        <end position="156"/>
    </location>
</feature>
<accession>A0ABT1EN80</accession>
<protein>
    <submittedName>
        <fullName evidence="2">Energy coupling factor transporter S component ThiW</fullName>
    </submittedName>
</protein>
<comment type="caution">
    <text evidence="2">The sequence shown here is derived from an EMBL/GenBank/DDBJ whole genome shotgun (WGS) entry which is preliminary data.</text>
</comment>
<dbReference type="RefSeq" id="WP_262070116.1">
    <property type="nucleotide sequence ID" value="NZ_JAMXOC010000026.1"/>
</dbReference>
<dbReference type="Proteomes" id="UP001523565">
    <property type="component" value="Unassembled WGS sequence"/>
</dbReference>
<keyword evidence="1" id="KW-0812">Transmembrane</keyword>
<reference evidence="2 3" key="1">
    <citation type="journal article" date="2022" name="Genome Biol. Evol.">
        <title>Host diet, physiology and behaviors set the stage for Lachnospiraceae cladogenesis.</title>
        <authorList>
            <person name="Vera-Ponce De Leon A."/>
            <person name="Schneider M."/>
            <person name="Jahnes B.C."/>
            <person name="Sadowski V."/>
            <person name="Camuy-Velez L.A."/>
            <person name="Duan J."/>
            <person name="Sabree Z.L."/>
        </authorList>
    </citation>
    <scope>NUCLEOTIDE SEQUENCE [LARGE SCALE GENOMIC DNA]</scope>
    <source>
        <strain evidence="2 3">PAL227</strain>
    </source>
</reference>
<sequence length="171" mass="18625">MKTAVRNKVVLKTTILAFLVALGYVLSPILRIPGMAPMQHFINVLAAVLLGPWYSFACALLIALLRMTFMGINLLAVSGAIIGPIFAGLLYKKTGKLFAAVLGEIFGTGIIGALISGPIMKYIYGFPDIKWYTYLPSFLLGTIIGGSVAYLLLIAFKKRGVLSWMEQFCKE</sequence>
<dbReference type="EMBL" id="JAMZFV010000026">
    <property type="protein sequence ID" value="MCP1111237.1"/>
    <property type="molecule type" value="Genomic_DNA"/>
</dbReference>
<feature type="transmembrane region" description="Helical" evidence="1">
    <location>
        <begin position="97"/>
        <end position="119"/>
    </location>
</feature>
<organism evidence="2 3">
    <name type="scientific">Ohessyouella blattaphilus</name>
    <dbReference type="NCBI Taxonomy" id="2949333"/>
    <lineage>
        <taxon>Bacteria</taxon>
        <taxon>Bacillati</taxon>
        <taxon>Bacillota</taxon>
        <taxon>Clostridia</taxon>
        <taxon>Lachnospirales</taxon>
        <taxon>Lachnospiraceae</taxon>
        <taxon>Ohessyouella</taxon>
    </lineage>
</organism>
<keyword evidence="3" id="KW-1185">Reference proteome</keyword>
<gene>
    <name evidence="2" type="primary">thiW</name>
    <name evidence="2" type="ORF">NK118_13355</name>
</gene>
<feature type="transmembrane region" description="Helical" evidence="1">
    <location>
        <begin position="9"/>
        <end position="29"/>
    </location>
</feature>
<keyword evidence="1" id="KW-0472">Membrane</keyword>
<keyword evidence="1" id="KW-1133">Transmembrane helix</keyword>
<dbReference type="PIRSF" id="PIRSF024534">
    <property type="entry name" value="ThiW"/>
    <property type="match status" value="1"/>
</dbReference>
<evidence type="ECO:0000313" key="2">
    <source>
        <dbReference type="EMBL" id="MCP1111237.1"/>
    </source>
</evidence>
<feature type="transmembrane region" description="Helical" evidence="1">
    <location>
        <begin position="41"/>
        <end position="65"/>
    </location>
</feature>
<dbReference type="Pfam" id="PF09512">
    <property type="entry name" value="ThiW"/>
    <property type="match status" value="1"/>
</dbReference>
<evidence type="ECO:0000313" key="3">
    <source>
        <dbReference type="Proteomes" id="UP001523565"/>
    </source>
</evidence>
<dbReference type="InterPro" id="IPR012652">
    <property type="entry name" value="ThiW"/>
</dbReference>
<evidence type="ECO:0000256" key="1">
    <source>
        <dbReference type="SAM" id="Phobius"/>
    </source>
</evidence>